<sequence>MTPASAAALGTIVCLLVATVVLSMFIRRQRTRTAAALHDAEAARLGELESARVAHQREVDALTSTQVALRTEHLAALDREAARTEVLRKKLAQGEKWEAASRASILKACAHLNLDAIVATNVMFLHEEDGKEPFVTQLDHVVLTERGCLVIENKGWAGVVIESIQPHDVHPALGVLVATVRNEEDPPLTPPFTIQLAATRPDEKHDAPLSIRIHTAGGAPAKQVRNQAWRLGQMLKSEELAAPFFVPCVFYSNPAAEVHAAKLPMTKATTTHIIAGQAELRRTLDLLLNPRRATAVNRQAVNEIAAKFHELGADIRATGHFRADQRVVS</sequence>
<accession>A0A1N6F1S7</accession>
<protein>
    <submittedName>
        <fullName evidence="3">Nuclease-related domain-containing protein</fullName>
    </submittedName>
</protein>
<dbReference type="OrthoDB" id="5108885at2"/>
<feature type="domain" description="NERD" evidence="2">
    <location>
        <begin position="112"/>
        <end position="163"/>
    </location>
</feature>
<evidence type="ECO:0000313" key="3">
    <source>
        <dbReference type="EMBL" id="SIN89191.1"/>
    </source>
</evidence>
<organism evidence="3 4">
    <name type="scientific">Agromyces cerinus subsp. cerinus</name>
    <dbReference type="NCBI Taxonomy" id="232089"/>
    <lineage>
        <taxon>Bacteria</taxon>
        <taxon>Bacillati</taxon>
        <taxon>Actinomycetota</taxon>
        <taxon>Actinomycetes</taxon>
        <taxon>Micrococcales</taxon>
        <taxon>Microbacteriaceae</taxon>
        <taxon>Agromyces</taxon>
    </lineage>
</organism>
<gene>
    <name evidence="3" type="ORF">SAMN05443544_1659</name>
</gene>
<evidence type="ECO:0000256" key="1">
    <source>
        <dbReference type="SAM" id="Phobius"/>
    </source>
</evidence>
<dbReference type="AlphaFoldDB" id="A0A1N6F1S7"/>
<dbReference type="Proteomes" id="UP000184699">
    <property type="component" value="Unassembled WGS sequence"/>
</dbReference>
<dbReference type="Pfam" id="PF08378">
    <property type="entry name" value="NERD"/>
    <property type="match status" value="1"/>
</dbReference>
<proteinExistence type="predicted"/>
<keyword evidence="1" id="KW-1133">Transmembrane helix</keyword>
<name>A0A1N6F1S7_9MICO</name>
<evidence type="ECO:0000313" key="4">
    <source>
        <dbReference type="Proteomes" id="UP000184699"/>
    </source>
</evidence>
<reference evidence="4" key="1">
    <citation type="submission" date="2016-11" db="EMBL/GenBank/DDBJ databases">
        <authorList>
            <person name="Varghese N."/>
            <person name="Submissions S."/>
        </authorList>
    </citation>
    <scope>NUCLEOTIDE SEQUENCE [LARGE SCALE GENOMIC DNA]</scope>
    <source>
        <strain evidence="4">DSM 8595</strain>
    </source>
</reference>
<keyword evidence="4" id="KW-1185">Reference proteome</keyword>
<evidence type="ECO:0000259" key="2">
    <source>
        <dbReference type="Pfam" id="PF08378"/>
    </source>
</evidence>
<feature type="transmembrane region" description="Helical" evidence="1">
    <location>
        <begin position="6"/>
        <end position="26"/>
    </location>
</feature>
<dbReference type="RefSeq" id="WP_084183822.1">
    <property type="nucleotide sequence ID" value="NZ_FSRJ01000002.1"/>
</dbReference>
<dbReference type="EMBL" id="FSRJ01000002">
    <property type="protein sequence ID" value="SIN89191.1"/>
    <property type="molecule type" value="Genomic_DNA"/>
</dbReference>
<dbReference type="InterPro" id="IPR011528">
    <property type="entry name" value="NERD"/>
</dbReference>
<keyword evidence="1" id="KW-0472">Membrane</keyword>
<keyword evidence="1" id="KW-0812">Transmembrane</keyword>